<name>A0AAW0MD00_QUESU</name>
<reference evidence="2" key="2">
    <citation type="journal article" date="2018" name="Sci. Data">
        <title>The draft genome sequence of cork oak.</title>
        <authorList>
            <person name="Ramos A.M."/>
            <person name="Usie A."/>
            <person name="Barbosa P."/>
            <person name="Barros P.M."/>
            <person name="Capote T."/>
            <person name="Chaves I."/>
            <person name="Simoes F."/>
            <person name="Abreu I."/>
            <person name="Carrasquinho I."/>
            <person name="Faro C."/>
            <person name="Guimaraes J.B."/>
            <person name="Mendonca D."/>
            <person name="Nobrega F."/>
            <person name="Rodrigues L."/>
            <person name="Saibo N.J.M."/>
            <person name="Varela M.C."/>
            <person name="Egas C."/>
            <person name="Matos J."/>
            <person name="Miguel C.M."/>
            <person name="Oliveira M.M."/>
            <person name="Ricardo C.P."/>
            <person name="Goncalves S."/>
        </authorList>
    </citation>
    <scope>NUCLEOTIDE SEQUENCE [LARGE SCALE GENOMIC DNA]</scope>
    <source>
        <strain evidence="2">HL8</strain>
    </source>
</reference>
<evidence type="ECO:0000256" key="1">
    <source>
        <dbReference type="SAM" id="SignalP"/>
    </source>
</evidence>
<organism evidence="2">
    <name type="scientific">Quercus suber</name>
    <name type="common">Cork oak</name>
    <dbReference type="NCBI Taxonomy" id="58331"/>
    <lineage>
        <taxon>Eukaryota</taxon>
        <taxon>Viridiplantae</taxon>
        <taxon>Streptophyta</taxon>
        <taxon>Embryophyta</taxon>
        <taxon>Tracheophyta</taxon>
        <taxon>Spermatophyta</taxon>
        <taxon>Magnoliopsida</taxon>
        <taxon>eudicotyledons</taxon>
        <taxon>Gunneridae</taxon>
        <taxon>Pentapetalae</taxon>
        <taxon>rosids</taxon>
        <taxon>fabids</taxon>
        <taxon>Fagales</taxon>
        <taxon>Fagaceae</taxon>
        <taxon>Quercus</taxon>
    </lineage>
</organism>
<feature type="signal peptide" evidence="1">
    <location>
        <begin position="1"/>
        <end position="28"/>
    </location>
</feature>
<protein>
    <submittedName>
        <fullName evidence="2">Uncharacterized protein</fullName>
    </submittedName>
</protein>
<evidence type="ECO:0000313" key="2">
    <source>
        <dbReference type="EMBL" id="KAK7860593.1"/>
    </source>
</evidence>
<keyword evidence="1" id="KW-0732">Signal</keyword>
<accession>A0AAW0MD00</accession>
<reference evidence="2" key="3">
    <citation type="submission" date="2023-07" db="EMBL/GenBank/DDBJ databases">
        <title>An improved reference 1 genome and first organelle genomes of Quercus suber.</title>
        <authorList>
            <consortium name="Genosuber Consortium"/>
            <person name="Usie A."/>
            <person name="Serra O."/>
            <person name="Barros P."/>
        </authorList>
    </citation>
    <scope>NUCLEOTIDE SEQUENCE</scope>
    <source>
        <strain evidence="2">HL8</strain>
        <tissue evidence="2">Leaves</tissue>
    </source>
</reference>
<proteinExistence type="predicted"/>
<feature type="chain" id="PRO_5043956833" evidence="1">
    <location>
        <begin position="29"/>
        <end position="113"/>
    </location>
</feature>
<comment type="caution">
    <text evidence="2">The sequence shown here is derived from an EMBL/GenBank/DDBJ whole genome shotgun (WGS) entry which is preliminary data.</text>
</comment>
<dbReference type="AlphaFoldDB" id="A0AAW0MD00"/>
<reference evidence="2" key="1">
    <citation type="submission" date="2017-12" db="EMBL/GenBank/DDBJ databases">
        <authorList>
            <person name="Barbosa P."/>
            <person name="Usie A."/>
            <person name="Ramos A.M."/>
        </authorList>
    </citation>
    <scope>NUCLEOTIDE SEQUENCE</scope>
    <source>
        <strain evidence="2">HL8</strain>
        <tissue evidence="2">Leaves</tissue>
    </source>
</reference>
<gene>
    <name evidence="2" type="ORF">CFP56_036670</name>
</gene>
<sequence>MFPFLSQLTVGFCLWVDFNVGWMHLVYSEYGVNVCIDMEGKGEKSERKEMNRKCIEYYEEILCTNYKMILLFAVLQGVRDDVENKVKRKMTRLLYDIGSHSSITCMLHRGKKQ</sequence>
<dbReference type="EMBL" id="PKMF04000006">
    <property type="protein sequence ID" value="KAK7860593.1"/>
    <property type="molecule type" value="Genomic_DNA"/>
</dbReference>